<accession>A0A2V1KBK5</accession>
<dbReference type="GO" id="GO:0003700">
    <property type="term" value="F:DNA-binding transcription factor activity"/>
    <property type="evidence" value="ECO:0007669"/>
    <property type="project" value="InterPro"/>
</dbReference>
<sequence length="302" mass="31724">MDAEPDLAALRALTMIAEHGSISAASHHLGLSQQALSLRVRALESHLHVRLLARSPRGSHLTPSGELVVGWARAVLSAAEDFTQALTSLHNSRDNTLSIMASLTIAEHLLPEWIARWRGQLGDDGTVAKLTAANSTTVIAAVNEGTVDLGFIETPTIPADLGSVTVGHDTIEVVTSTSHPWAQTKTISSEKLAHTPLVLRESGSGTRRALEMALERAGSPLTAEPAAVIPTTLGVRSSIMANTAPGALSSLAIAEDAQSGRLARIHVRGLNTQRPLTAIWAGERPTPTGATFLASITQASQK</sequence>
<dbReference type="InterPro" id="IPR000847">
    <property type="entry name" value="LysR_HTH_N"/>
</dbReference>
<dbReference type="PANTHER" id="PTHR30126">
    <property type="entry name" value="HTH-TYPE TRANSCRIPTIONAL REGULATOR"/>
    <property type="match status" value="1"/>
</dbReference>
<evidence type="ECO:0000313" key="7">
    <source>
        <dbReference type="Proteomes" id="UP000245283"/>
    </source>
</evidence>
<dbReference type="SUPFAM" id="SSF46785">
    <property type="entry name" value="Winged helix' DNA-binding domain"/>
    <property type="match status" value="1"/>
</dbReference>
<dbReference type="InterPro" id="IPR005119">
    <property type="entry name" value="LysR_subst-bd"/>
</dbReference>
<name>A0A2V1KBK5_9ACTO</name>
<dbReference type="Pfam" id="PF03466">
    <property type="entry name" value="LysR_substrate"/>
    <property type="match status" value="1"/>
</dbReference>
<dbReference type="InterPro" id="IPR036390">
    <property type="entry name" value="WH_DNA-bd_sf"/>
</dbReference>
<keyword evidence="3" id="KW-0238">DNA-binding</keyword>
<comment type="similarity">
    <text evidence="1">Belongs to the LysR transcriptional regulatory family.</text>
</comment>
<dbReference type="RefSeq" id="WP_109093166.1">
    <property type="nucleotide sequence ID" value="NZ_CAMELQ010000031.1"/>
</dbReference>
<dbReference type="Gene3D" id="1.10.10.10">
    <property type="entry name" value="Winged helix-like DNA-binding domain superfamily/Winged helix DNA-binding domain"/>
    <property type="match status" value="1"/>
</dbReference>
<keyword evidence="7" id="KW-1185">Reference proteome</keyword>
<evidence type="ECO:0000256" key="1">
    <source>
        <dbReference type="ARBA" id="ARBA00009437"/>
    </source>
</evidence>
<dbReference type="Pfam" id="PF00126">
    <property type="entry name" value="HTH_1"/>
    <property type="match status" value="1"/>
</dbReference>
<keyword evidence="2" id="KW-0805">Transcription regulation</keyword>
<dbReference type="AlphaFoldDB" id="A0A2V1KBK5"/>
<dbReference type="PRINTS" id="PR00039">
    <property type="entry name" value="HTHLYSR"/>
</dbReference>
<comment type="caution">
    <text evidence="6">The sequence shown here is derived from an EMBL/GenBank/DDBJ whole genome shotgun (WGS) entry which is preliminary data.</text>
</comment>
<evidence type="ECO:0000259" key="5">
    <source>
        <dbReference type="PROSITE" id="PS50931"/>
    </source>
</evidence>
<dbReference type="PROSITE" id="PS50931">
    <property type="entry name" value="HTH_LYSR"/>
    <property type="match status" value="1"/>
</dbReference>
<gene>
    <name evidence="6" type="ORF">DD236_04660</name>
</gene>
<dbReference type="Proteomes" id="UP000245283">
    <property type="component" value="Unassembled WGS sequence"/>
</dbReference>
<reference evidence="7" key="1">
    <citation type="submission" date="2018-05" db="EMBL/GenBank/DDBJ databases">
        <authorList>
            <person name="Li Y."/>
        </authorList>
    </citation>
    <scope>NUCLEOTIDE SEQUENCE [LARGE SCALE GENOMIC DNA]</scope>
    <source>
        <strain evidence="7">sk1b4</strain>
    </source>
</reference>
<proteinExistence type="inferred from homology"/>
<dbReference type="SUPFAM" id="SSF53850">
    <property type="entry name" value="Periplasmic binding protein-like II"/>
    <property type="match status" value="1"/>
</dbReference>
<evidence type="ECO:0000313" key="6">
    <source>
        <dbReference type="EMBL" id="PWF27670.1"/>
    </source>
</evidence>
<dbReference type="PANTHER" id="PTHR30126:SF39">
    <property type="entry name" value="HTH-TYPE TRANSCRIPTIONAL REGULATOR CYSL"/>
    <property type="match status" value="1"/>
</dbReference>
<evidence type="ECO:0000256" key="2">
    <source>
        <dbReference type="ARBA" id="ARBA00023015"/>
    </source>
</evidence>
<dbReference type="GO" id="GO:0000976">
    <property type="term" value="F:transcription cis-regulatory region binding"/>
    <property type="evidence" value="ECO:0007669"/>
    <property type="project" value="TreeGrafter"/>
</dbReference>
<feature type="domain" description="HTH lysR-type" evidence="5">
    <location>
        <begin position="5"/>
        <end position="62"/>
    </location>
</feature>
<keyword evidence="4" id="KW-0804">Transcription</keyword>
<dbReference type="Gene3D" id="3.40.190.10">
    <property type="entry name" value="Periplasmic binding protein-like II"/>
    <property type="match status" value="2"/>
</dbReference>
<dbReference type="OrthoDB" id="9808620at2"/>
<organism evidence="6 7">
    <name type="scientific">Ancrocorticia populi</name>
    <dbReference type="NCBI Taxonomy" id="2175228"/>
    <lineage>
        <taxon>Bacteria</taxon>
        <taxon>Bacillati</taxon>
        <taxon>Actinomycetota</taxon>
        <taxon>Actinomycetes</taxon>
        <taxon>Actinomycetales</taxon>
        <taxon>Actinomycetaceae</taxon>
        <taxon>Ancrocorticia</taxon>
    </lineage>
</organism>
<evidence type="ECO:0000256" key="3">
    <source>
        <dbReference type="ARBA" id="ARBA00023125"/>
    </source>
</evidence>
<dbReference type="InterPro" id="IPR036388">
    <property type="entry name" value="WH-like_DNA-bd_sf"/>
</dbReference>
<evidence type="ECO:0000256" key="4">
    <source>
        <dbReference type="ARBA" id="ARBA00023163"/>
    </source>
</evidence>
<dbReference type="EMBL" id="QETB01000001">
    <property type="protein sequence ID" value="PWF27670.1"/>
    <property type="molecule type" value="Genomic_DNA"/>
</dbReference>
<protein>
    <submittedName>
        <fullName evidence="6">LysR family transcriptional regulator</fullName>
    </submittedName>
</protein>